<accession>A0A1B7NUZ6</accession>
<dbReference type="EMBL" id="LGUA01000667">
    <property type="protein sequence ID" value="OAX80579.1"/>
    <property type="molecule type" value="Genomic_DNA"/>
</dbReference>
<evidence type="ECO:0000313" key="1">
    <source>
        <dbReference type="EMBL" id="OAX80579.1"/>
    </source>
</evidence>
<name>A0A1B7NUZ6_9EURO</name>
<comment type="caution">
    <text evidence="1">The sequence shown here is derived from an EMBL/GenBank/DDBJ whole genome shotgun (WGS) entry which is preliminary data.</text>
</comment>
<feature type="non-terminal residue" evidence="1">
    <location>
        <position position="60"/>
    </location>
</feature>
<dbReference type="AlphaFoldDB" id="A0A1B7NUZ6"/>
<evidence type="ECO:0000313" key="2">
    <source>
        <dbReference type="Proteomes" id="UP000091918"/>
    </source>
</evidence>
<protein>
    <submittedName>
        <fullName evidence="1">Uncharacterized protein</fullName>
    </submittedName>
</protein>
<dbReference type="Proteomes" id="UP000091918">
    <property type="component" value="Unassembled WGS sequence"/>
</dbReference>
<proteinExistence type="predicted"/>
<sequence>MARILPFGVLADDYPIEFIRCGGREAVIRSHGRLVVAERLRIVVAVGILLVEDPRGRCDL</sequence>
<keyword evidence="2" id="KW-1185">Reference proteome</keyword>
<organism evidence="1 2">
    <name type="scientific">Emergomyces africanus</name>
    <dbReference type="NCBI Taxonomy" id="1955775"/>
    <lineage>
        <taxon>Eukaryota</taxon>
        <taxon>Fungi</taxon>
        <taxon>Dikarya</taxon>
        <taxon>Ascomycota</taxon>
        <taxon>Pezizomycotina</taxon>
        <taxon>Eurotiomycetes</taxon>
        <taxon>Eurotiomycetidae</taxon>
        <taxon>Onygenales</taxon>
        <taxon>Ajellomycetaceae</taxon>
        <taxon>Emergomyces</taxon>
    </lineage>
</organism>
<gene>
    <name evidence="1" type="ORF">ACJ72_05079</name>
</gene>
<reference evidence="1 2" key="1">
    <citation type="submission" date="2015-07" db="EMBL/GenBank/DDBJ databases">
        <title>Emmonsia species relationships and genome sequence.</title>
        <authorList>
            <person name="Cuomo C.A."/>
            <person name="Schwartz I.S."/>
            <person name="Kenyon C."/>
            <person name="de Hoog G.S."/>
            <person name="Govender N.P."/>
            <person name="Botha A."/>
            <person name="Moreno L."/>
            <person name="de Vries M."/>
            <person name="Munoz J.F."/>
            <person name="Stielow J.B."/>
        </authorList>
    </citation>
    <scope>NUCLEOTIDE SEQUENCE [LARGE SCALE GENOMIC DNA]</scope>
    <source>
        <strain evidence="1 2">CBS 136260</strain>
    </source>
</reference>